<reference evidence="3 4" key="1">
    <citation type="submission" date="2018-12" db="EMBL/GenBank/DDBJ databases">
        <title>The whole draft genome of Aquabacterium sp. SJQ9.</title>
        <authorList>
            <person name="Sun L."/>
            <person name="Gao X."/>
            <person name="Chen W."/>
            <person name="Huang K."/>
        </authorList>
    </citation>
    <scope>NUCLEOTIDE SEQUENCE [LARGE SCALE GENOMIC DNA]</scope>
    <source>
        <strain evidence="3 4">SJQ9</strain>
    </source>
</reference>
<evidence type="ECO:0000259" key="2">
    <source>
        <dbReference type="Pfam" id="PF16220"/>
    </source>
</evidence>
<comment type="caution">
    <text evidence="3">The sequence shown here is derived from an EMBL/GenBank/DDBJ whole genome shotgun (WGS) entry which is preliminary data.</text>
</comment>
<dbReference type="Gene3D" id="2.60.120.1440">
    <property type="match status" value="1"/>
</dbReference>
<organism evidence="3 4">
    <name type="scientific">Aquabacterium soli</name>
    <dbReference type="NCBI Taxonomy" id="2493092"/>
    <lineage>
        <taxon>Bacteria</taxon>
        <taxon>Pseudomonadati</taxon>
        <taxon>Pseudomonadota</taxon>
        <taxon>Betaproteobacteria</taxon>
        <taxon>Burkholderiales</taxon>
        <taxon>Aquabacterium</taxon>
    </lineage>
</organism>
<keyword evidence="4" id="KW-1185">Reference proteome</keyword>
<dbReference type="OrthoDB" id="1100567at2"/>
<sequence length="329" mass="36171">MSANTAPSTRQAMQRETADWLVRWQSGDITDADRQRFERWRTLSPEHTAAWARAESVLGVFGQVPAELGRQALARLRKNPRRQILQALGLAATVIPTTWLGWHQASRAGWLADLRTRTGEQRSALLADGTRLVLNTASAVDVGFTENERRLTMHAGEILVTTGHAPAFKARPFAVASPHGRLRALGTRFSVRQLGASTRLAVFEGAVEVRPVDSTAAFVVRAGEQTDFTTREVQAPRPVDGTAVLWEQGMLLAQDMPLGTLLAELSRYRPGLLRCDPAVATMKISGAFPLADTDASLRLLEKTRPLHIDRATPWWVTVRPRGPHFSAPG</sequence>
<evidence type="ECO:0000259" key="1">
    <source>
        <dbReference type="Pfam" id="PF04773"/>
    </source>
</evidence>
<feature type="domain" description="FecR N-terminal" evidence="2">
    <location>
        <begin position="16"/>
        <end position="56"/>
    </location>
</feature>
<name>A0A3R8U3C4_9BURK</name>
<protein>
    <submittedName>
        <fullName evidence="3">DUF4880 domain-containing protein</fullName>
    </submittedName>
</protein>
<feature type="domain" description="FecR protein" evidence="1">
    <location>
        <begin position="113"/>
        <end position="208"/>
    </location>
</feature>
<dbReference type="InterPro" id="IPR032623">
    <property type="entry name" value="FecR_N"/>
</dbReference>
<gene>
    <name evidence="3" type="ORF">EIP75_12795</name>
</gene>
<accession>A0A3R8U3C4</accession>
<dbReference type="Pfam" id="PF04773">
    <property type="entry name" value="FecR"/>
    <property type="match status" value="1"/>
</dbReference>
<dbReference type="Proteomes" id="UP000269265">
    <property type="component" value="Unassembled WGS sequence"/>
</dbReference>
<dbReference type="GO" id="GO:0016989">
    <property type="term" value="F:sigma factor antagonist activity"/>
    <property type="evidence" value="ECO:0007669"/>
    <property type="project" value="TreeGrafter"/>
</dbReference>
<dbReference type="AlphaFoldDB" id="A0A3R8U3C4"/>
<evidence type="ECO:0000313" key="4">
    <source>
        <dbReference type="Proteomes" id="UP000269265"/>
    </source>
</evidence>
<dbReference type="RefSeq" id="WP_125243673.1">
    <property type="nucleotide sequence ID" value="NZ_RSED01000009.1"/>
</dbReference>
<dbReference type="InterPro" id="IPR006860">
    <property type="entry name" value="FecR"/>
</dbReference>
<dbReference type="PANTHER" id="PTHR30273">
    <property type="entry name" value="PERIPLASMIC SIGNAL SENSOR AND SIGMA FACTOR ACTIVATOR FECR-RELATED"/>
    <property type="match status" value="1"/>
</dbReference>
<dbReference type="EMBL" id="RSED01000009">
    <property type="protein sequence ID" value="RRS03833.1"/>
    <property type="molecule type" value="Genomic_DNA"/>
</dbReference>
<proteinExistence type="predicted"/>
<dbReference type="PANTHER" id="PTHR30273:SF2">
    <property type="entry name" value="PROTEIN FECR"/>
    <property type="match status" value="1"/>
</dbReference>
<dbReference type="InterPro" id="IPR012373">
    <property type="entry name" value="Ferrdict_sens_TM"/>
</dbReference>
<dbReference type="PIRSF" id="PIRSF018266">
    <property type="entry name" value="FecR"/>
    <property type="match status" value="1"/>
</dbReference>
<dbReference type="Pfam" id="PF16220">
    <property type="entry name" value="DUF4880"/>
    <property type="match status" value="1"/>
</dbReference>
<evidence type="ECO:0000313" key="3">
    <source>
        <dbReference type="EMBL" id="RRS03833.1"/>
    </source>
</evidence>